<keyword evidence="13" id="KW-0862">Zinc</keyword>
<evidence type="ECO:0000256" key="11">
    <source>
        <dbReference type="ARBA" id="ARBA00022737"/>
    </source>
</evidence>
<evidence type="ECO:0000256" key="16">
    <source>
        <dbReference type="ARBA" id="ARBA00023136"/>
    </source>
</evidence>
<evidence type="ECO:0000259" key="23">
    <source>
        <dbReference type="Pfam" id="PF04757"/>
    </source>
</evidence>
<dbReference type="InterPro" id="IPR017383">
    <property type="entry name" value="ARPC1"/>
</dbReference>
<dbReference type="CDD" id="cd16451">
    <property type="entry name" value="mRING_PEX12"/>
    <property type="match status" value="1"/>
</dbReference>
<dbReference type="PANTHER" id="PTHR10709">
    <property type="entry name" value="ACTIN-RELATED PROTEIN 2/3 COMPLEX SUBUNIT 1"/>
    <property type="match status" value="1"/>
</dbReference>
<evidence type="ECO:0000313" key="24">
    <source>
        <dbReference type="EMBL" id="KAH6599776.1"/>
    </source>
</evidence>
<dbReference type="InterPro" id="IPR015943">
    <property type="entry name" value="WD40/YVTN_repeat-like_dom_sf"/>
</dbReference>
<accession>A0ABQ8FKB6</accession>
<keyword evidence="11" id="KW-0677">Repeat</keyword>
<comment type="subcellular location">
    <subcellularLocation>
        <location evidence="1">Cytoplasm</location>
        <location evidence="1">Cytoskeleton</location>
    </subcellularLocation>
    <subcellularLocation>
        <location evidence="2">Peroxisome membrane</location>
        <topology evidence="2">Multi-pass membrane protein</topology>
    </subcellularLocation>
</comment>
<evidence type="ECO:0000256" key="9">
    <source>
        <dbReference type="ARBA" id="ARBA00022692"/>
    </source>
</evidence>
<dbReference type="PANTHER" id="PTHR10709:SF2">
    <property type="entry name" value="ACTIN-RELATED PROTEIN 2_3 COMPLEX SUBUNIT"/>
    <property type="match status" value="1"/>
</dbReference>
<dbReference type="EMBL" id="JAFCIX010000060">
    <property type="protein sequence ID" value="KAH6599776.1"/>
    <property type="molecule type" value="Genomic_DNA"/>
</dbReference>
<dbReference type="Gene3D" id="2.130.10.10">
    <property type="entry name" value="YVTN repeat-like/Quinoprotein amine dehydrogenase"/>
    <property type="match status" value="1"/>
</dbReference>
<evidence type="ECO:0000256" key="21">
    <source>
        <dbReference type="ARBA" id="ARBA00041789"/>
    </source>
</evidence>
<evidence type="ECO:0000256" key="10">
    <source>
        <dbReference type="ARBA" id="ARBA00022723"/>
    </source>
</evidence>
<keyword evidence="15" id="KW-1133">Transmembrane helix</keyword>
<evidence type="ECO:0000256" key="20">
    <source>
        <dbReference type="ARBA" id="ARBA00041244"/>
    </source>
</evidence>
<dbReference type="Pfam" id="PF00400">
    <property type="entry name" value="WD40"/>
    <property type="match status" value="2"/>
</dbReference>
<evidence type="ECO:0000313" key="25">
    <source>
        <dbReference type="Proteomes" id="UP001648503"/>
    </source>
</evidence>
<reference evidence="24 25" key="1">
    <citation type="submission" date="2021-02" db="EMBL/GenBank/DDBJ databases">
        <title>Variation within the Batrachochytrium salamandrivorans European outbreak.</title>
        <authorList>
            <person name="Kelly M."/>
            <person name="Pasmans F."/>
            <person name="Shea T.P."/>
            <person name="Munoz J.F."/>
            <person name="Carranza S."/>
            <person name="Cuomo C.A."/>
            <person name="Martel A."/>
        </authorList>
    </citation>
    <scope>NUCLEOTIDE SEQUENCE [LARGE SCALE GENOMIC DNA]</scope>
    <source>
        <strain evidence="24 25">AMFP18/2</strain>
    </source>
</reference>
<keyword evidence="7" id="KW-0963">Cytoplasm</keyword>
<gene>
    <name evidence="24" type="ORF">BASA50_002801</name>
</gene>
<evidence type="ECO:0000256" key="1">
    <source>
        <dbReference type="ARBA" id="ARBA00004245"/>
    </source>
</evidence>
<comment type="pathway">
    <text evidence="3">Protein modification; protein ubiquitination.</text>
</comment>
<keyword evidence="12" id="KW-0863">Zinc-finger</keyword>
<proteinExistence type="inferred from homology"/>
<comment type="similarity">
    <text evidence="4">Belongs to the WD repeat ARPC1 family.</text>
</comment>
<keyword evidence="16" id="KW-0472">Membrane</keyword>
<dbReference type="InterPro" id="IPR013083">
    <property type="entry name" value="Znf_RING/FYVE/PHD"/>
</dbReference>
<keyword evidence="8 22" id="KW-0853">WD repeat</keyword>
<dbReference type="Gene3D" id="3.30.40.10">
    <property type="entry name" value="Zinc/RING finger domain, C3HC4 (zinc finger)"/>
    <property type="match status" value="1"/>
</dbReference>
<sequence>MDFLAHLDSPQGLSHGDMYKPSLFELIAQEKMRELLEPALKYILTISAQRYPRWLLGAHRYHKWLYAFIMAIVEYQRLCEWGGSFTENFYGLYRVGIRDSKSRSSDNALPLNPSQIRKSLVALIIIPLIKSTLDETHEKLTRSRTSVLMRGLSTVSSGPMNSIDRSIPTPFNYIAYMYGKTPHYDPWLWLSGLKLQRLSALDYQSHDKRVGAIRDVTLQAISSSVGLRHVALASQFVAQELLGLLQYALPMGVFFFNFLEWWYSTDHHKTTNMLPIPPPPDSIKPHPKGLKLPDNTHTCPICVKPRTNPAMLPTGYVFCYPCVFNYVAEFGRCPITHVAYHPIMVSPEVYEFLAGVSITCHSFNADRTQVAVSSNDNIVNIYHKSATGWTLAHVLSDHDKLVTCIDWAPTTNRIVTCSQDRNAYVWTWEPAVQLWKPTLVLLRINRAATFVRWSPLENKFAVASGARLISICYFEGENNWWVSKHIKKPIRSTVLSVDWHPENILIVAGSADMKARVFSAWIKGIDAKASNAVWGEKLPFGTICGEFAAGGWVHGVAFSPSGNAIGYVSHDSTISIANGPTAPLQVVTTSNLPFVSLFFASEHTIVAAGHDCAPYLVVNKGNSWELSEKIDSGRKKSVTGNSAFNKFRQMDSRAQAITEAELMTTHQNTITSVRPYAGSGNGISKFTSSGVDGRLVVWDLLSAGIAGLRL</sequence>
<keyword evidence="6" id="KW-0813">Transport</keyword>
<dbReference type="InterPro" id="IPR036322">
    <property type="entry name" value="WD40_repeat_dom_sf"/>
</dbReference>
<name>A0ABQ8FKB6_9FUNG</name>
<evidence type="ECO:0000256" key="6">
    <source>
        <dbReference type="ARBA" id="ARBA00022448"/>
    </source>
</evidence>
<dbReference type="SUPFAM" id="SSF50978">
    <property type="entry name" value="WD40 repeat-like"/>
    <property type="match status" value="1"/>
</dbReference>
<keyword evidence="19" id="KW-0206">Cytoskeleton</keyword>
<keyword evidence="25" id="KW-1185">Reference proteome</keyword>
<keyword evidence="14" id="KW-0653">Protein transport</keyword>
<evidence type="ECO:0000256" key="4">
    <source>
        <dbReference type="ARBA" id="ARBA00006260"/>
    </source>
</evidence>
<keyword evidence="18" id="KW-0009">Actin-binding</keyword>
<evidence type="ECO:0000256" key="7">
    <source>
        <dbReference type="ARBA" id="ARBA00022490"/>
    </source>
</evidence>
<dbReference type="Proteomes" id="UP001648503">
    <property type="component" value="Unassembled WGS sequence"/>
</dbReference>
<dbReference type="SUPFAM" id="SSF57850">
    <property type="entry name" value="RING/U-box"/>
    <property type="match status" value="1"/>
</dbReference>
<feature type="domain" description="Pex N-terminal" evidence="23">
    <location>
        <begin position="29"/>
        <end position="265"/>
    </location>
</feature>
<dbReference type="SMART" id="SM00320">
    <property type="entry name" value="WD40"/>
    <property type="match status" value="6"/>
</dbReference>
<evidence type="ECO:0000256" key="8">
    <source>
        <dbReference type="ARBA" id="ARBA00022574"/>
    </source>
</evidence>
<evidence type="ECO:0000256" key="5">
    <source>
        <dbReference type="ARBA" id="ARBA00008704"/>
    </source>
</evidence>
<feature type="repeat" description="WD" evidence="22">
    <location>
        <begin position="395"/>
        <end position="426"/>
    </location>
</feature>
<evidence type="ECO:0000256" key="19">
    <source>
        <dbReference type="ARBA" id="ARBA00023212"/>
    </source>
</evidence>
<organism evidence="24 25">
    <name type="scientific">Batrachochytrium salamandrivorans</name>
    <dbReference type="NCBI Taxonomy" id="1357716"/>
    <lineage>
        <taxon>Eukaryota</taxon>
        <taxon>Fungi</taxon>
        <taxon>Fungi incertae sedis</taxon>
        <taxon>Chytridiomycota</taxon>
        <taxon>Chytridiomycota incertae sedis</taxon>
        <taxon>Chytridiomycetes</taxon>
        <taxon>Rhizophydiales</taxon>
        <taxon>Rhizophydiales incertae sedis</taxon>
        <taxon>Batrachochytrium</taxon>
    </lineage>
</organism>
<dbReference type="Pfam" id="PF04757">
    <property type="entry name" value="Pex2_Pex12"/>
    <property type="match status" value="1"/>
</dbReference>
<evidence type="ECO:0000256" key="17">
    <source>
        <dbReference type="ARBA" id="ARBA00023140"/>
    </source>
</evidence>
<keyword evidence="10" id="KW-0479">Metal-binding</keyword>
<dbReference type="InterPro" id="IPR001680">
    <property type="entry name" value="WD40_rpt"/>
</dbReference>
<dbReference type="InterPro" id="IPR006845">
    <property type="entry name" value="Pex_N"/>
</dbReference>
<comment type="caution">
    <text evidence="24">The sequence shown here is derived from an EMBL/GenBank/DDBJ whole genome shotgun (WGS) entry which is preliminary data.</text>
</comment>
<evidence type="ECO:0000256" key="13">
    <source>
        <dbReference type="ARBA" id="ARBA00022833"/>
    </source>
</evidence>
<protein>
    <recommendedName>
        <fullName evidence="20">Arp2/3 complex 41 kDa subunit</fullName>
    </recommendedName>
    <alternativeName>
        <fullName evidence="21">p41-ARC</fullName>
    </alternativeName>
</protein>
<evidence type="ECO:0000256" key="3">
    <source>
        <dbReference type="ARBA" id="ARBA00004906"/>
    </source>
</evidence>
<dbReference type="PROSITE" id="PS50082">
    <property type="entry name" value="WD_REPEATS_2"/>
    <property type="match status" value="1"/>
</dbReference>
<comment type="similarity">
    <text evidence="5">Belongs to the pex2/pex10/pex12 family.</text>
</comment>
<evidence type="ECO:0000256" key="15">
    <source>
        <dbReference type="ARBA" id="ARBA00022989"/>
    </source>
</evidence>
<evidence type="ECO:0000256" key="14">
    <source>
        <dbReference type="ARBA" id="ARBA00022927"/>
    </source>
</evidence>
<evidence type="ECO:0000256" key="18">
    <source>
        <dbReference type="ARBA" id="ARBA00023203"/>
    </source>
</evidence>
<evidence type="ECO:0000256" key="2">
    <source>
        <dbReference type="ARBA" id="ARBA00004585"/>
    </source>
</evidence>
<keyword evidence="9" id="KW-0812">Transmembrane</keyword>
<evidence type="ECO:0000256" key="12">
    <source>
        <dbReference type="ARBA" id="ARBA00022771"/>
    </source>
</evidence>
<keyword evidence="17" id="KW-0576">Peroxisome</keyword>
<evidence type="ECO:0000256" key="22">
    <source>
        <dbReference type="PROSITE-ProRule" id="PRU00221"/>
    </source>
</evidence>
<dbReference type="PROSITE" id="PS50294">
    <property type="entry name" value="WD_REPEATS_REGION"/>
    <property type="match status" value="1"/>
</dbReference>